<protein>
    <submittedName>
        <fullName evidence="3">CbpA, curved DNA-binding protein</fullName>
    </submittedName>
</protein>
<feature type="domain" description="J" evidence="2">
    <location>
        <begin position="8"/>
        <end position="73"/>
    </location>
</feature>
<evidence type="ECO:0000313" key="3">
    <source>
        <dbReference type="EMBL" id="QFS42673.1"/>
    </source>
</evidence>
<dbReference type="Pfam" id="PF00226">
    <property type="entry name" value="DnaJ"/>
    <property type="match status" value="1"/>
</dbReference>
<dbReference type="Pfam" id="PF01556">
    <property type="entry name" value="DnaJ_C"/>
    <property type="match status" value="1"/>
</dbReference>
<dbReference type="PANTHER" id="PTHR43096:SF52">
    <property type="entry name" value="DNAJ HOMOLOG 1, MITOCHONDRIAL-RELATED"/>
    <property type="match status" value="1"/>
</dbReference>
<evidence type="ECO:0000313" key="4">
    <source>
        <dbReference type="Proteomes" id="UP000326678"/>
    </source>
</evidence>
<dbReference type="FunFam" id="2.60.260.20:FF:000013">
    <property type="entry name" value="DnaJ subfamily B member 11"/>
    <property type="match status" value="1"/>
</dbReference>
<dbReference type="PRINTS" id="PR00625">
    <property type="entry name" value="JDOMAIN"/>
</dbReference>
<dbReference type="GO" id="GO:0005737">
    <property type="term" value="C:cytoplasm"/>
    <property type="evidence" value="ECO:0007669"/>
    <property type="project" value="TreeGrafter"/>
</dbReference>
<accession>A0A5P8VQF8</accession>
<dbReference type="CDD" id="cd06257">
    <property type="entry name" value="DnaJ"/>
    <property type="match status" value="1"/>
</dbReference>
<dbReference type="SUPFAM" id="SSF46565">
    <property type="entry name" value="Chaperone J-domain"/>
    <property type="match status" value="1"/>
</dbReference>
<evidence type="ECO:0000256" key="1">
    <source>
        <dbReference type="ARBA" id="ARBA00023186"/>
    </source>
</evidence>
<evidence type="ECO:0000259" key="2">
    <source>
        <dbReference type="PROSITE" id="PS50076"/>
    </source>
</evidence>
<reference evidence="3 4" key="1">
    <citation type="submission" date="2019-10" db="EMBL/GenBank/DDBJ databases">
        <title>Genomic and transcriptomic insights into the perfect genentic adaptation of a filamentous nitrogen-fixing cyanobacterium to rice fields.</title>
        <authorList>
            <person name="Chen Z."/>
        </authorList>
    </citation>
    <scope>NUCLEOTIDE SEQUENCE [LARGE SCALE GENOMIC DNA]</scope>
    <source>
        <strain evidence="3">CCNUC1</strain>
    </source>
</reference>
<dbReference type="AlphaFoldDB" id="A0A5P8VQF8"/>
<dbReference type="RefSeq" id="WP_152587952.1">
    <property type="nucleotide sequence ID" value="NZ_CP045226.1"/>
</dbReference>
<dbReference type="PANTHER" id="PTHR43096">
    <property type="entry name" value="DNAJ HOMOLOG 1, MITOCHONDRIAL-RELATED"/>
    <property type="match status" value="1"/>
</dbReference>
<dbReference type="FunFam" id="1.10.287.110:FF:000034">
    <property type="entry name" value="Chaperone protein DnaJ"/>
    <property type="match status" value="1"/>
</dbReference>
<dbReference type="SUPFAM" id="SSF49493">
    <property type="entry name" value="HSP40/DnaJ peptide-binding domain"/>
    <property type="match status" value="2"/>
</dbReference>
<dbReference type="InterPro" id="IPR002939">
    <property type="entry name" value="DnaJ_C"/>
</dbReference>
<gene>
    <name evidence="3" type="ORF">GXM_00146</name>
</gene>
<dbReference type="InterPro" id="IPR001623">
    <property type="entry name" value="DnaJ_domain"/>
</dbReference>
<dbReference type="PROSITE" id="PS50076">
    <property type="entry name" value="DNAJ_2"/>
    <property type="match status" value="1"/>
</dbReference>
<dbReference type="GO" id="GO:0003677">
    <property type="term" value="F:DNA binding"/>
    <property type="evidence" value="ECO:0007669"/>
    <property type="project" value="UniProtKB-KW"/>
</dbReference>
<keyword evidence="1" id="KW-0143">Chaperone</keyword>
<dbReference type="CDD" id="cd10747">
    <property type="entry name" value="DnaJ_C"/>
    <property type="match status" value="1"/>
</dbReference>
<dbReference type="InterPro" id="IPR008971">
    <property type="entry name" value="HSP40/DnaJ_pept-bd"/>
</dbReference>
<dbReference type="Gene3D" id="1.10.287.110">
    <property type="entry name" value="DnaJ domain"/>
    <property type="match status" value="1"/>
</dbReference>
<sequence>MAATDFKDYYAILGVSKTATQEEIKQAFRKLARKYHPDVNPNNKQAEARFKEVSEAYEVVSDPDKRKKYDQFGQYWKQAGEGFSSGGAGVDMSGFDFSQYGNFDEFINELLGRFGGATPRGGRQSYSQNYSNYSNNYSNNYSYQSSTSGPSGFSSTFNDYGFGDTSTGTSQDSEAAIALTFAEAFNGVQKRFSLGNETIDVRIPSGAKPGTRLRVRGKGQINPMTQQRGDLYLKVELQPHSFFQMEGDNLVCEVPITPDEATLGASIDVPTPDGLVNVKLPAGVRSGQSLRLRGKGWPLAKGGRGDQLVKVAIAPPKDLSQQEREYYEKIRAIRTYNPRSHLQQVKL</sequence>
<name>A0A5P8VQF8_9NOSO</name>
<dbReference type="GO" id="GO:0051082">
    <property type="term" value="F:unfolded protein binding"/>
    <property type="evidence" value="ECO:0007669"/>
    <property type="project" value="InterPro"/>
</dbReference>
<dbReference type="KEGG" id="nsh:GXM_00146"/>
<keyword evidence="4" id="KW-1185">Reference proteome</keyword>
<dbReference type="EMBL" id="CP045226">
    <property type="protein sequence ID" value="QFS42673.1"/>
    <property type="molecule type" value="Genomic_DNA"/>
</dbReference>
<proteinExistence type="predicted"/>
<dbReference type="Proteomes" id="UP000326678">
    <property type="component" value="Chromosome Gxm1"/>
</dbReference>
<organism evidence="3 4">
    <name type="scientific">Nostoc sphaeroides CCNUC1</name>
    <dbReference type="NCBI Taxonomy" id="2653204"/>
    <lineage>
        <taxon>Bacteria</taxon>
        <taxon>Bacillati</taxon>
        <taxon>Cyanobacteriota</taxon>
        <taxon>Cyanophyceae</taxon>
        <taxon>Nostocales</taxon>
        <taxon>Nostocaceae</taxon>
        <taxon>Nostoc</taxon>
    </lineage>
</organism>
<dbReference type="SMART" id="SM00271">
    <property type="entry name" value="DnaJ"/>
    <property type="match status" value="1"/>
</dbReference>
<dbReference type="GO" id="GO:0042026">
    <property type="term" value="P:protein refolding"/>
    <property type="evidence" value="ECO:0007669"/>
    <property type="project" value="TreeGrafter"/>
</dbReference>
<dbReference type="Gene3D" id="2.60.260.20">
    <property type="entry name" value="Urease metallochaperone UreE, N-terminal domain"/>
    <property type="match status" value="2"/>
</dbReference>
<dbReference type="InterPro" id="IPR036869">
    <property type="entry name" value="J_dom_sf"/>
</dbReference>
<keyword evidence="3" id="KW-0238">DNA-binding</keyword>